<reference evidence="2 3" key="1">
    <citation type="submission" date="2021-05" db="EMBL/GenBank/DDBJ databases">
        <title>Genome Assembly of Synthetic Allotetraploid Brassica napus Reveals Homoeologous Exchanges between Subgenomes.</title>
        <authorList>
            <person name="Davis J.T."/>
        </authorList>
    </citation>
    <scope>NUCLEOTIDE SEQUENCE [LARGE SCALE GENOMIC DNA]</scope>
    <source>
        <strain evidence="3">cv. Da-Ae</strain>
        <tissue evidence="2">Seedling</tissue>
    </source>
</reference>
<name>A0ABQ7Y9Q2_BRANA</name>
<sequence length="241" mass="26768">MAETNKGRSEEEVARAFVNHYYHLFDNDRFSLFTLYSSTSLLTFEGQKIYGVEDIFNKLKQLPFDQCRHLISTVDSQPSSMAGGCGGILVFVSGSIQLHGEDHPLRHFTWSLFHKEVSSSKMRCFGSIMVEVIITFIKMKSRNRNLATLSLMIITVLSWTKIVAGQEALLGKKVLPLCHRECMPICMKVTEATQEICEGACQAGCVQLQGRGTGLSATDQGVDMIVKLGHLLNTDVVKCAL</sequence>
<proteinExistence type="predicted"/>
<feature type="domain" description="NTF2" evidence="1">
    <location>
        <begin position="13"/>
        <end position="113"/>
    </location>
</feature>
<evidence type="ECO:0000313" key="2">
    <source>
        <dbReference type="EMBL" id="KAH0863805.1"/>
    </source>
</evidence>
<dbReference type="Pfam" id="PF02136">
    <property type="entry name" value="NTF2"/>
    <property type="match status" value="1"/>
</dbReference>
<keyword evidence="3" id="KW-1185">Reference proteome</keyword>
<gene>
    <name evidence="2" type="ORF">HID58_081016</name>
</gene>
<comment type="caution">
    <text evidence="2">The sequence shown here is derived from an EMBL/GenBank/DDBJ whole genome shotgun (WGS) entry which is preliminary data.</text>
</comment>
<evidence type="ECO:0000313" key="3">
    <source>
        <dbReference type="Proteomes" id="UP000824890"/>
    </source>
</evidence>
<evidence type="ECO:0000259" key="1">
    <source>
        <dbReference type="PROSITE" id="PS50177"/>
    </source>
</evidence>
<dbReference type="InterPro" id="IPR045875">
    <property type="entry name" value="NTF2"/>
</dbReference>
<dbReference type="InterPro" id="IPR002075">
    <property type="entry name" value="NTF2_dom"/>
</dbReference>
<dbReference type="InterPro" id="IPR032710">
    <property type="entry name" value="NTF2-like_dom_sf"/>
</dbReference>
<dbReference type="CDD" id="cd00780">
    <property type="entry name" value="NTF2"/>
    <property type="match status" value="1"/>
</dbReference>
<dbReference type="PROSITE" id="PS50177">
    <property type="entry name" value="NTF2_DOMAIN"/>
    <property type="match status" value="1"/>
</dbReference>
<protein>
    <recommendedName>
        <fullName evidence="1">NTF2 domain-containing protein</fullName>
    </recommendedName>
</protein>
<dbReference type="EMBL" id="JAGKQM010000018">
    <property type="protein sequence ID" value="KAH0863805.1"/>
    <property type="molecule type" value="Genomic_DNA"/>
</dbReference>
<dbReference type="Proteomes" id="UP000824890">
    <property type="component" value="Unassembled WGS sequence"/>
</dbReference>
<dbReference type="InterPro" id="IPR018222">
    <property type="entry name" value="Nuclear_transport_factor_2_euk"/>
</dbReference>
<dbReference type="PANTHER" id="PTHR12612">
    <property type="entry name" value="NUCLEAR TRANSPORT FACTOR 2"/>
    <property type="match status" value="1"/>
</dbReference>
<dbReference type="SUPFAM" id="SSF54427">
    <property type="entry name" value="NTF2-like"/>
    <property type="match status" value="1"/>
</dbReference>
<organism evidence="2 3">
    <name type="scientific">Brassica napus</name>
    <name type="common">Rape</name>
    <dbReference type="NCBI Taxonomy" id="3708"/>
    <lineage>
        <taxon>Eukaryota</taxon>
        <taxon>Viridiplantae</taxon>
        <taxon>Streptophyta</taxon>
        <taxon>Embryophyta</taxon>
        <taxon>Tracheophyta</taxon>
        <taxon>Spermatophyta</taxon>
        <taxon>Magnoliopsida</taxon>
        <taxon>eudicotyledons</taxon>
        <taxon>Gunneridae</taxon>
        <taxon>Pentapetalae</taxon>
        <taxon>rosids</taxon>
        <taxon>malvids</taxon>
        <taxon>Brassicales</taxon>
        <taxon>Brassicaceae</taxon>
        <taxon>Brassiceae</taxon>
        <taxon>Brassica</taxon>
    </lineage>
</organism>
<dbReference type="Gene3D" id="3.10.450.50">
    <property type="match status" value="1"/>
</dbReference>
<accession>A0ABQ7Y9Q2</accession>